<dbReference type="PANTHER" id="PTHR34823:SF1">
    <property type="entry name" value="CHITIN-BINDING TYPE-4 DOMAIN-CONTAINING PROTEIN"/>
    <property type="match status" value="1"/>
</dbReference>
<feature type="domain" description="Chitin-binding type-4" evidence="5">
    <location>
        <begin position="32"/>
        <end position="215"/>
    </location>
</feature>
<dbReference type="PANTHER" id="PTHR34823">
    <property type="entry name" value="GLCNAC-BINDING PROTEIN A"/>
    <property type="match status" value="1"/>
</dbReference>
<dbReference type="InterPro" id="IPR054063">
    <property type="entry name" value="GbpA_D3"/>
</dbReference>
<feature type="signal peptide" evidence="4">
    <location>
        <begin position="1"/>
        <end position="31"/>
    </location>
</feature>
<dbReference type="NCBIfam" id="NF009690">
    <property type="entry name" value="PRK13211.1"/>
    <property type="match status" value="1"/>
</dbReference>
<name>A0AB33WJJ3_9PSED</name>
<dbReference type="Proteomes" id="UP000003790">
    <property type="component" value="Chromosome"/>
</dbReference>
<accession>A0AB33WJJ3</accession>
<keyword evidence="3 4" id="KW-0732">Signal</keyword>
<dbReference type="Gene3D" id="3.30.70.2150">
    <property type="match status" value="1"/>
</dbReference>
<dbReference type="InterPro" id="IPR041029">
    <property type="entry name" value="GbpA_2"/>
</dbReference>
<sequence>MPHNNRVNAMRKLPLAITLGLVSLATQQAFAHGYVESPKSRAFMCSATGGNLNRDCGPVTYEPQSVEYSPSVQHHYPKDYCSGDFTKCGPANGTIPAGGITSFSQLNEQTATRWQKTTIKPGMNEFTWYYSAGHASAYYQFYITKKDWNPNQPLTRDSFEMTPLLNENAGGVRPPAGGRTKHKVNIPADRSGYHVILATWKIADTAATFYQAIDVNIDNDGAPIPDWKILGAVQPEQLRVGDKVSTRVFTNAGEQQNRQTRLSIETAEQAQANTWPFLLAQQVNKANAGYVMGELNANNEVVPNYGKNTLYAKNNSDVVRVEIQKEQPSIPGELKLSGLQAEYTLKDNATDLHFNAIAQGGKYTISSTVFNSKNESIAHVQAEAGNNTPHFSIPLRNVSEGEYDVVVVAKPEKGEQLQQSQRITLKAEEVGGGGDYDFVFPKGLTGYKAGTKVLAKDGNVYECKPFPYSGYCIQWNAGATQFEPGVGSNWKDAWIRK</sequence>
<evidence type="ECO:0000256" key="2">
    <source>
        <dbReference type="ARBA" id="ARBA00022669"/>
    </source>
</evidence>
<dbReference type="Gene3D" id="2.70.50.50">
    <property type="entry name" value="chitin-binding protein cbp21"/>
    <property type="match status" value="1"/>
</dbReference>
<proteinExistence type="predicted"/>
<dbReference type="RefSeq" id="WP_009050797.1">
    <property type="nucleotide sequence ID" value="NZ_CM001490.1"/>
</dbReference>
<feature type="domain" description="GlcNAc-binding protein A third" evidence="7">
    <location>
        <begin position="333"/>
        <end position="420"/>
    </location>
</feature>
<dbReference type="Pfam" id="PF18416">
    <property type="entry name" value="GbpA_2"/>
    <property type="match status" value="1"/>
</dbReference>
<evidence type="ECO:0000259" key="5">
    <source>
        <dbReference type="Pfam" id="PF03067"/>
    </source>
</evidence>
<protein>
    <submittedName>
        <fullName evidence="8">Chitin binding domain protein</fullName>
    </submittedName>
</protein>
<dbReference type="SUPFAM" id="SSF81296">
    <property type="entry name" value="E set domains"/>
    <property type="match status" value="1"/>
</dbReference>
<dbReference type="EMBL" id="AHOT01000028">
    <property type="protein sequence ID" value="EIM13437.1"/>
    <property type="molecule type" value="Genomic_DNA"/>
</dbReference>
<dbReference type="AlphaFoldDB" id="A0AB33WJJ3"/>
<keyword evidence="1" id="KW-0964">Secreted</keyword>
<organism evidence="8 9">
    <name type="scientific">Pseudomonas chlororaphis O6</name>
    <dbReference type="NCBI Taxonomy" id="1037915"/>
    <lineage>
        <taxon>Bacteria</taxon>
        <taxon>Pseudomonadati</taxon>
        <taxon>Pseudomonadota</taxon>
        <taxon>Gammaproteobacteria</taxon>
        <taxon>Pseudomonadales</taxon>
        <taxon>Pseudomonadaceae</taxon>
        <taxon>Pseudomonas</taxon>
    </lineage>
</organism>
<dbReference type="InterPro" id="IPR004302">
    <property type="entry name" value="Cellulose/chitin-bd_N"/>
</dbReference>
<evidence type="ECO:0000313" key="8">
    <source>
        <dbReference type="EMBL" id="EIM13437.1"/>
    </source>
</evidence>
<gene>
    <name evidence="8" type="ORF">PchlO6_5198</name>
</gene>
<evidence type="ECO:0000256" key="4">
    <source>
        <dbReference type="SAM" id="SignalP"/>
    </source>
</evidence>
<dbReference type="GO" id="GO:0008061">
    <property type="term" value="F:chitin binding"/>
    <property type="evidence" value="ECO:0007669"/>
    <property type="project" value="UniProtKB-KW"/>
</dbReference>
<dbReference type="InterPro" id="IPR014756">
    <property type="entry name" value="Ig_E-set"/>
</dbReference>
<keyword evidence="2" id="KW-0147">Chitin-binding</keyword>
<feature type="domain" description="N-acetylglucosamine binding protein A" evidence="6">
    <location>
        <begin position="227"/>
        <end position="324"/>
    </location>
</feature>
<evidence type="ECO:0000256" key="3">
    <source>
        <dbReference type="ARBA" id="ARBA00022729"/>
    </source>
</evidence>
<evidence type="ECO:0000256" key="1">
    <source>
        <dbReference type="ARBA" id="ARBA00022525"/>
    </source>
</evidence>
<dbReference type="InterPro" id="IPR051024">
    <property type="entry name" value="GlcNAc_Chitin_IntDeg"/>
</dbReference>
<dbReference type="Gene3D" id="2.60.40.2550">
    <property type="match status" value="1"/>
</dbReference>
<reference evidence="8 9" key="1">
    <citation type="journal article" date="2012" name="PLoS Genet.">
        <title>Comparative Genomics of Plant-Associated Pseudomonas spp.: Insights into Diversity and Inheritance of Traits Involved in Multitrophic Interactions.</title>
        <authorList>
            <person name="Loper J.E."/>
            <person name="Hassan K.A."/>
            <person name="Mavrodi D.V."/>
            <person name="Davis E.W.II."/>
            <person name="Lim C.K."/>
            <person name="Shaffer B.T."/>
            <person name="Elbourne L.D."/>
            <person name="Stockwell V.O."/>
            <person name="Hartney S.L."/>
            <person name="Breakwell K."/>
            <person name="Henkels M.D."/>
            <person name="Tetu S.G."/>
            <person name="Rangel L.I."/>
            <person name="Kidarsa T.A."/>
            <person name="Wilson N.L."/>
            <person name="van de Mortel J.E."/>
            <person name="Song C."/>
            <person name="Blumhagen R."/>
            <person name="Radune D."/>
            <person name="Hostetler J.B."/>
            <person name="Brinkac L.M."/>
            <person name="Durkin A.S."/>
            <person name="Kluepfel D.A."/>
            <person name="Wechter W.P."/>
            <person name="Anderson A.J."/>
            <person name="Kim Y.C."/>
            <person name="Pierson L.S.III."/>
            <person name="Pierson E.A."/>
            <person name="Lindow S.E."/>
            <person name="Kobayashi D.Y."/>
            <person name="Raaijmakers J.M."/>
            <person name="Weller D.M."/>
            <person name="Thomashow L.S."/>
            <person name="Allen A.E."/>
            <person name="Paulsen I.T."/>
        </authorList>
    </citation>
    <scope>NUCLEOTIDE SEQUENCE [LARGE SCALE GENOMIC DNA]</scope>
    <source>
        <strain evidence="8 9">O6</strain>
    </source>
</reference>
<comment type="caution">
    <text evidence="8">The sequence shown here is derived from an EMBL/GenBank/DDBJ whole genome shotgun (WGS) entry which is preliminary data.</text>
</comment>
<evidence type="ECO:0000259" key="7">
    <source>
        <dbReference type="Pfam" id="PF21868"/>
    </source>
</evidence>
<evidence type="ECO:0000259" key="6">
    <source>
        <dbReference type="Pfam" id="PF18416"/>
    </source>
</evidence>
<dbReference type="Pfam" id="PF21868">
    <property type="entry name" value="GbpA_D3"/>
    <property type="match status" value="1"/>
</dbReference>
<evidence type="ECO:0000313" key="9">
    <source>
        <dbReference type="Proteomes" id="UP000003790"/>
    </source>
</evidence>
<dbReference type="Pfam" id="PF03067">
    <property type="entry name" value="LPMO_10"/>
    <property type="match status" value="1"/>
</dbReference>
<feature type="chain" id="PRO_5044237910" evidence="4">
    <location>
        <begin position="32"/>
        <end position="497"/>
    </location>
</feature>
<dbReference type="CDD" id="cd21177">
    <property type="entry name" value="LPMO_AA10"/>
    <property type="match status" value="1"/>
</dbReference>